<gene>
    <name evidence="1" type="ORF">UFOPK3937_00795</name>
</gene>
<organism evidence="1">
    <name type="scientific">freshwater metagenome</name>
    <dbReference type="NCBI Taxonomy" id="449393"/>
    <lineage>
        <taxon>unclassified sequences</taxon>
        <taxon>metagenomes</taxon>
        <taxon>ecological metagenomes</taxon>
    </lineage>
</organism>
<accession>A0A6J7MQ10</accession>
<evidence type="ECO:0000313" key="1">
    <source>
        <dbReference type="EMBL" id="CAB4982148.1"/>
    </source>
</evidence>
<protein>
    <submittedName>
        <fullName evidence="1">Unannotated protein</fullName>
    </submittedName>
</protein>
<name>A0A6J7MQ10_9ZZZZ</name>
<proteinExistence type="predicted"/>
<sequence length="76" mass="7942">MPRALYASAPSAITAGIVAKVRTLLITVGLPKRPSIAGNGGFDLTTPRLPSMLSSIAVSSPQTYEPPPVRIRIVNS</sequence>
<dbReference type="AlphaFoldDB" id="A0A6J7MQ10"/>
<reference evidence="1" key="1">
    <citation type="submission" date="2020-05" db="EMBL/GenBank/DDBJ databases">
        <authorList>
            <person name="Chiriac C."/>
            <person name="Salcher M."/>
            <person name="Ghai R."/>
            <person name="Kavagutti S V."/>
        </authorList>
    </citation>
    <scope>NUCLEOTIDE SEQUENCE</scope>
</reference>
<dbReference type="EMBL" id="CAFBOJ010000080">
    <property type="protein sequence ID" value="CAB4982148.1"/>
    <property type="molecule type" value="Genomic_DNA"/>
</dbReference>